<name>L8JK25_9BACT</name>
<proteinExistence type="predicted"/>
<gene>
    <name evidence="2" type="ORF">C900_05361</name>
</gene>
<evidence type="ECO:0000313" key="2">
    <source>
        <dbReference type="EMBL" id="ELR69165.1"/>
    </source>
</evidence>
<sequence>MKKYTDEELEKLAQDTFKKTPGAKRLLIAANGTIFREDQAYRADEYCKANQVEVHPFERGGKAAKAQADEKAKAESEQVKEETLPKPKSNKGKGKQA</sequence>
<accession>L8JK25</accession>
<organism evidence="2 3">
    <name type="scientific">Fulvivirga imtechensis AK7</name>
    <dbReference type="NCBI Taxonomy" id="1237149"/>
    <lineage>
        <taxon>Bacteria</taxon>
        <taxon>Pseudomonadati</taxon>
        <taxon>Bacteroidota</taxon>
        <taxon>Cytophagia</taxon>
        <taxon>Cytophagales</taxon>
        <taxon>Fulvivirgaceae</taxon>
        <taxon>Fulvivirga</taxon>
    </lineage>
</organism>
<evidence type="ECO:0000313" key="3">
    <source>
        <dbReference type="Proteomes" id="UP000011135"/>
    </source>
</evidence>
<dbReference type="EMBL" id="AMZN01000082">
    <property type="protein sequence ID" value="ELR69165.1"/>
    <property type="molecule type" value="Genomic_DNA"/>
</dbReference>
<feature type="compositionally biased region" description="Basic residues" evidence="1">
    <location>
        <begin position="88"/>
        <end position="97"/>
    </location>
</feature>
<evidence type="ECO:0000256" key="1">
    <source>
        <dbReference type="SAM" id="MobiDB-lite"/>
    </source>
</evidence>
<comment type="caution">
    <text evidence="2">The sequence shown here is derived from an EMBL/GenBank/DDBJ whole genome shotgun (WGS) entry which is preliminary data.</text>
</comment>
<keyword evidence="3" id="KW-1185">Reference proteome</keyword>
<feature type="region of interest" description="Disordered" evidence="1">
    <location>
        <begin position="57"/>
        <end position="97"/>
    </location>
</feature>
<dbReference type="Proteomes" id="UP000011135">
    <property type="component" value="Unassembled WGS sequence"/>
</dbReference>
<dbReference type="STRING" id="1237149.C900_05361"/>
<dbReference type="RefSeq" id="WP_009582451.1">
    <property type="nucleotide sequence ID" value="NZ_AMZN01000082.1"/>
</dbReference>
<protein>
    <submittedName>
        <fullName evidence="2">Uncharacterized protein</fullName>
    </submittedName>
</protein>
<feature type="compositionally biased region" description="Basic and acidic residues" evidence="1">
    <location>
        <begin position="57"/>
        <end position="85"/>
    </location>
</feature>
<dbReference type="AlphaFoldDB" id="L8JK25"/>
<reference evidence="2 3" key="1">
    <citation type="submission" date="2012-12" db="EMBL/GenBank/DDBJ databases">
        <title>Genome assembly of Fulvivirga imtechensis AK7.</title>
        <authorList>
            <person name="Nupur N."/>
            <person name="Khatri I."/>
            <person name="Kumar R."/>
            <person name="Subramanian S."/>
            <person name="Pinnaka A."/>
        </authorList>
    </citation>
    <scope>NUCLEOTIDE SEQUENCE [LARGE SCALE GENOMIC DNA]</scope>
    <source>
        <strain evidence="2 3">AK7</strain>
    </source>
</reference>